<keyword evidence="2" id="KW-1185">Reference proteome</keyword>
<gene>
    <name evidence="1" type="ORF">FA13DRAFT_1717864</name>
</gene>
<accession>A0A4Y7SF63</accession>
<dbReference type="Proteomes" id="UP000298030">
    <property type="component" value="Unassembled WGS sequence"/>
</dbReference>
<dbReference type="EMBL" id="QPFP01000143">
    <property type="protein sequence ID" value="TEB20393.1"/>
    <property type="molecule type" value="Genomic_DNA"/>
</dbReference>
<organism evidence="1 2">
    <name type="scientific">Coprinellus micaceus</name>
    <name type="common">Glistening ink-cap mushroom</name>
    <name type="synonym">Coprinus micaceus</name>
    <dbReference type="NCBI Taxonomy" id="71717"/>
    <lineage>
        <taxon>Eukaryota</taxon>
        <taxon>Fungi</taxon>
        <taxon>Dikarya</taxon>
        <taxon>Basidiomycota</taxon>
        <taxon>Agaricomycotina</taxon>
        <taxon>Agaricomycetes</taxon>
        <taxon>Agaricomycetidae</taxon>
        <taxon>Agaricales</taxon>
        <taxon>Agaricineae</taxon>
        <taxon>Psathyrellaceae</taxon>
        <taxon>Coprinellus</taxon>
    </lineage>
</organism>
<evidence type="ECO:0000313" key="1">
    <source>
        <dbReference type="EMBL" id="TEB20393.1"/>
    </source>
</evidence>
<evidence type="ECO:0008006" key="3">
    <source>
        <dbReference type="Google" id="ProtNLM"/>
    </source>
</evidence>
<sequence length="501" mass="56085">MAFTASLPRPNQCCQSNTMLGAMELLDADLDKKTGTMKNLCDDVLYRIFSCTVEGFHEVTWVEMRTVSTSLTLMRLSHVDARWRSLVVKAPHLWAQHLDIGPNTSADWIGVALKRASNLTIRLHLMDPAMTPGDAKWLHAVSVFPRCTFLRFQQRDATSSSTMGLVITTPAPVLEECIIDCDATGRVLVLWKPLFANAAPQLKTIRLTAAVSRELRRSGSPGAPLSIAGLICLQRMSHLTVLDLTCLENSQPSSPFRCSDKPLKFPRLKVLKIASSPPFVAHFLDATDMPNMTLISVTCTVTMYAPLQHTQAILGPLLRHYHPQAFTHIGFHIGEGGFRFQLISGEGRALMVQLRCDELPRPITRHPVSIPPPMQSQVDEQDGAYLDLLHEAFWAGLAEHIERGIQLAVATTGSVSRGMFPWHAKALFTHFEVRSIRFADVETAGDMRWREMLRSCEEKGQLKHVCCIHVPNRIVWRSCWHGLEGIRHLLVPNLSECRRSL</sequence>
<evidence type="ECO:0000313" key="2">
    <source>
        <dbReference type="Proteomes" id="UP000298030"/>
    </source>
</evidence>
<comment type="caution">
    <text evidence="1">The sequence shown here is derived from an EMBL/GenBank/DDBJ whole genome shotgun (WGS) entry which is preliminary data.</text>
</comment>
<protein>
    <recommendedName>
        <fullName evidence="3">F-box domain-containing protein</fullName>
    </recommendedName>
</protein>
<reference evidence="1 2" key="1">
    <citation type="journal article" date="2019" name="Nat. Ecol. Evol.">
        <title>Megaphylogeny resolves global patterns of mushroom evolution.</title>
        <authorList>
            <person name="Varga T."/>
            <person name="Krizsan K."/>
            <person name="Foldi C."/>
            <person name="Dima B."/>
            <person name="Sanchez-Garcia M."/>
            <person name="Sanchez-Ramirez S."/>
            <person name="Szollosi G.J."/>
            <person name="Szarkandi J.G."/>
            <person name="Papp V."/>
            <person name="Albert L."/>
            <person name="Andreopoulos W."/>
            <person name="Angelini C."/>
            <person name="Antonin V."/>
            <person name="Barry K.W."/>
            <person name="Bougher N.L."/>
            <person name="Buchanan P."/>
            <person name="Buyck B."/>
            <person name="Bense V."/>
            <person name="Catcheside P."/>
            <person name="Chovatia M."/>
            <person name="Cooper J."/>
            <person name="Damon W."/>
            <person name="Desjardin D."/>
            <person name="Finy P."/>
            <person name="Geml J."/>
            <person name="Haridas S."/>
            <person name="Hughes K."/>
            <person name="Justo A."/>
            <person name="Karasinski D."/>
            <person name="Kautmanova I."/>
            <person name="Kiss B."/>
            <person name="Kocsube S."/>
            <person name="Kotiranta H."/>
            <person name="LaButti K.M."/>
            <person name="Lechner B.E."/>
            <person name="Liimatainen K."/>
            <person name="Lipzen A."/>
            <person name="Lukacs Z."/>
            <person name="Mihaltcheva S."/>
            <person name="Morgado L.N."/>
            <person name="Niskanen T."/>
            <person name="Noordeloos M.E."/>
            <person name="Ohm R.A."/>
            <person name="Ortiz-Santana B."/>
            <person name="Ovrebo C."/>
            <person name="Racz N."/>
            <person name="Riley R."/>
            <person name="Savchenko A."/>
            <person name="Shiryaev A."/>
            <person name="Soop K."/>
            <person name="Spirin V."/>
            <person name="Szebenyi C."/>
            <person name="Tomsovsky M."/>
            <person name="Tulloss R.E."/>
            <person name="Uehling J."/>
            <person name="Grigoriev I.V."/>
            <person name="Vagvolgyi C."/>
            <person name="Papp T."/>
            <person name="Martin F.M."/>
            <person name="Miettinen O."/>
            <person name="Hibbett D.S."/>
            <person name="Nagy L.G."/>
        </authorList>
    </citation>
    <scope>NUCLEOTIDE SEQUENCE [LARGE SCALE GENOMIC DNA]</scope>
    <source>
        <strain evidence="1 2">FP101781</strain>
    </source>
</reference>
<name>A0A4Y7SF63_COPMI</name>
<dbReference type="AlphaFoldDB" id="A0A4Y7SF63"/>
<proteinExistence type="predicted"/>